<name>A0A1F7L0J9_9BACT</name>
<dbReference type="SUPFAM" id="SSF54523">
    <property type="entry name" value="Pili subunits"/>
    <property type="match status" value="1"/>
</dbReference>
<evidence type="ECO:0000259" key="7">
    <source>
        <dbReference type="Pfam" id="PF08334"/>
    </source>
</evidence>
<dbReference type="InterPro" id="IPR045584">
    <property type="entry name" value="Pilin-like"/>
</dbReference>
<reference evidence="8 9" key="1">
    <citation type="journal article" date="2016" name="Nat. Commun.">
        <title>Thousands of microbial genomes shed light on interconnected biogeochemical processes in an aquifer system.</title>
        <authorList>
            <person name="Anantharaman K."/>
            <person name="Brown C.T."/>
            <person name="Hug L.A."/>
            <person name="Sharon I."/>
            <person name="Castelle C.J."/>
            <person name="Probst A.J."/>
            <person name="Thomas B.C."/>
            <person name="Singh A."/>
            <person name="Wilkins M.J."/>
            <person name="Karaoz U."/>
            <person name="Brodie E.L."/>
            <person name="Williams K.H."/>
            <person name="Hubbard S.S."/>
            <person name="Banfield J.F."/>
        </authorList>
    </citation>
    <scope>NUCLEOTIDE SEQUENCE [LARGE SCALE GENOMIC DNA]</scope>
</reference>
<protein>
    <recommendedName>
        <fullName evidence="7">Type II secretion system protein GspG C-terminal domain-containing protein</fullName>
    </recommendedName>
</protein>
<dbReference type="Gene3D" id="3.30.700.10">
    <property type="entry name" value="Glycoprotein, Type 4 Pilin"/>
    <property type="match status" value="1"/>
</dbReference>
<dbReference type="GO" id="GO:0016020">
    <property type="term" value="C:membrane"/>
    <property type="evidence" value="ECO:0007669"/>
    <property type="project" value="UniProtKB-SubCell"/>
</dbReference>
<dbReference type="Pfam" id="PF07963">
    <property type="entry name" value="N_methyl"/>
    <property type="match status" value="1"/>
</dbReference>
<accession>A0A1F7L0J9</accession>
<keyword evidence="3 6" id="KW-0812">Transmembrane</keyword>
<gene>
    <name evidence="8" type="ORF">A3K52_02620</name>
</gene>
<dbReference type="Pfam" id="PF08334">
    <property type="entry name" value="T2SSG"/>
    <property type="match status" value="1"/>
</dbReference>
<comment type="subcellular location">
    <subcellularLocation>
        <location evidence="1">Membrane</location>
        <topology evidence="1">Single-pass membrane protein</topology>
    </subcellularLocation>
</comment>
<feature type="domain" description="Type II secretion system protein GspG C-terminal" evidence="7">
    <location>
        <begin position="41"/>
        <end position="122"/>
    </location>
</feature>
<comment type="caution">
    <text evidence="8">The sequence shown here is derived from an EMBL/GenBank/DDBJ whole genome shotgun (WGS) entry which is preliminary data.</text>
</comment>
<evidence type="ECO:0000256" key="3">
    <source>
        <dbReference type="ARBA" id="ARBA00022692"/>
    </source>
</evidence>
<evidence type="ECO:0000256" key="1">
    <source>
        <dbReference type="ARBA" id="ARBA00004167"/>
    </source>
</evidence>
<dbReference type="InterPro" id="IPR000983">
    <property type="entry name" value="Bac_GSPG_pilin"/>
</dbReference>
<dbReference type="PANTHER" id="PTHR30093">
    <property type="entry name" value="GENERAL SECRETION PATHWAY PROTEIN G"/>
    <property type="match status" value="1"/>
</dbReference>
<dbReference type="EMBL" id="MGBR01000001">
    <property type="protein sequence ID" value="OGK73655.1"/>
    <property type="molecule type" value="Genomic_DNA"/>
</dbReference>
<dbReference type="InterPro" id="IPR013545">
    <property type="entry name" value="T2SS_protein-GspG_C"/>
</dbReference>
<evidence type="ECO:0000256" key="2">
    <source>
        <dbReference type="ARBA" id="ARBA00022481"/>
    </source>
</evidence>
<evidence type="ECO:0000256" key="4">
    <source>
        <dbReference type="ARBA" id="ARBA00022989"/>
    </source>
</evidence>
<sequence length="157" mass="17503">MINYLQNKEKRHGFSFIEILVVVTIIGIISTIGMVTYTEFLKKSRDAKRKGDLEQIRASLEMYKSKNDSYPLTSEVTFGGDICDDPPTCTSGIYYLRKVPNDPKTAQYTYYYESNGIDYTLGAYLEQSSTSSCGDCAIVGATSCNYCMGPYGQIVPP</sequence>
<dbReference type="NCBIfam" id="TIGR02532">
    <property type="entry name" value="IV_pilin_GFxxxE"/>
    <property type="match status" value="1"/>
</dbReference>
<evidence type="ECO:0000313" key="8">
    <source>
        <dbReference type="EMBL" id="OGK73655.1"/>
    </source>
</evidence>
<keyword evidence="4 6" id="KW-1133">Transmembrane helix</keyword>
<keyword evidence="2" id="KW-0488">Methylation</keyword>
<dbReference type="Proteomes" id="UP000177050">
    <property type="component" value="Unassembled WGS sequence"/>
</dbReference>
<evidence type="ECO:0000256" key="6">
    <source>
        <dbReference type="SAM" id="Phobius"/>
    </source>
</evidence>
<dbReference type="InterPro" id="IPR012902">
    <property type="entry name" value="N_methyl_site"/>
</dbReference>
<dbReference type="PRINTS" id="PR00813">
    <property type="entry name" value="BCTERIALGSPG"/>
</dbReference>
<dbReference type="GO" id="GO:0015628">
    <property type="term" value="P:protein secretion by the type II secretion system"/>
    <property type="evidence" value="ECO:0007669"/>
    <property type="project" value="InterPro"/>
</dbReference>
<evidence type="ECO:0000313" key="9">
    <source>
        <dbReference type="Proteomes" id="UP000177050"/>
    </source>
</evidence>
<evidence type="ECO:0000256" key="5">
    <source>
        <dbReference type="ARBA" id="ARBA00023136"/>
    </source>
</evidence>
<keyword evidence="5 6" id="KW-0472">Membrane</keyword>
<dbReference type="GO" id="GO:0015627">
    <property type="term" value="C:type II protein secretion system complex"/>
    <property type="evidence" value="ECO:0007669"/>
    <property type="project" value="InterPro"/>
</dbReference>
<feature type="transmembrane region" description="Helical" evidence="6">
    <location>
        <begin position="14"/>
        <end position="40"/>
    </location>
</feature>
<dbReference type="AlphaFoldDB" id="A0A1F7L0J9"/>
<dbReference type="PANTHER" id="PTHR30093:SF44">
    <property type="entry name" value="TYPE II SECRETION SYSTEM CORE PROTEIN G"/>
    <property type="match status" value="1"/>
</dbReference>
<proteinExistence type="predicted"/>
<organism evidence="8 9">
    <name type="scientific">Candidatus Roizmanbacteria bacterium RIFOXYD1_FULL_38_12</name>
    <dbReference type="NCBI Taxonomy" id="1802093"/>
    <lineage>
        <taxon>Bacteria</taxon>
        <taxon>Candidatus Roizmaniibacteriota</taxon>
    </lineage>
</organism>